<dbReference type="Proteomes" id="UP000187367">
    <property type="component" value="Unassembled WGS sequence"/>
</dbReference>
<dbReference type="Gene3D" id="3.30.300.20">
    <property type="match status" value="1"/>
</dbReference>
<dbReference type="AlphaFoldDB" id="A0A1R1RQD7"/>
<proteinExistence type="inferred from homology"/>
<comment type="similarity">
    <text evidence="1">Belongs to the OsmC/Ohr family.</text>
</comment>
<dbReference type="GO" id="GO:0006979">
    <property type="term" value="P:response to oxidative stress"/>
    <property type="evidence" value="ECO:0007669"/>
    <property type="project" value="InterPro"/>
</dbReference>
<organism evidence="2 3">
    <name type="scientific">Bacillus swezeyi</name>
    <dbReference type="NCBI Taxonomy" id="1925020"/>
    <lineage>
        <taxon>Bacteria</taxon>
        <taxon>Bacillati</taxon>
        <taxon>Bacillota</taxon>
        <taxon>Bacilli</taxon>
        <taxon>Bacillales</taxon>
        <taxon>Bacillaceae</taxon>
        <taxon>Bacillus</taxon>
    </lineage>
</organism>
<dbReference type="InterPro" id="IPR015946">
    <property type="entry name" value="KH_dom-like_a/b"/>
</dbReference>
<evidence type="ECO:0000256" key="1">
    <source>
        <dbReference type="ARBA" id="ARBA00007378"/>
    </source>
</evidence>
<dbReference type="InterPro" id="IPR036102">
    <property type="entry name" value="OsmC/Ohrsf"/>
</dbReference>
<dbReference type="Gene3D" id="2.20.25.10">
    <property type="match status" value="1"/>
</dbReference>
<dbReference type="OrthoDB" id="9797508at2"/>
<evidence type="ECO:0000313" key="3">
    <source>
        <dbReference type="Proteomes" id="UP000187367"/>
    </source>
</evidence>
<dbReference type="InterPro" id="IPR003718">
    <property type="entry name" value="OsmC/Ohr_fam"/>
</dbReference>
<sequence length="137" mass="14446">MTALFTAKVTAKGGRSGHVKSDDGVLDHNIVMPNEKTGGESGTNPEQLFAAGYAACFGGALEHVAKEQGIEIDSEVEGRVSLLKDENDGGFKLGVQLLVSTGGLEKEKALELVKAAHDFCPYSKATRGNIDVDLEVK</sequence>
<dbReference type="InterPro" id="IPR019953">
    <property type="entry name" value="OHR"/>
</dbReference>
<accession>A0A1R1QYW7</accession>
<dbReference type="PANTHER" id="PTHR33797">
    <property type="entry name" value="ORGANIC HYDROPEROXIDE RESISTANCE PROTEIN-LIKE"/>
    <property type="match status" value="1"/>
</dbReference>
<comment type="caution">
    <text evidence="2">The sequence shown here is derived from an EMBL/GenBank/DDBJ whole genome shotgun (WGS) entry which is preliminary data.</text>
</comment>
<dbReference type="Pfam" id="PF02566">
    <property type="entry name" value="OsmC"/>
    <property type="match status" value="1"/>
</dbReference>
<reference evidence="2 3" key="1">
    <citation type="submission" date="2017-01" db="EMBL/GenBank/DDBJ databases">
        <title>Bacillus phylogenomics.</title>
        <authorList>
            <person name="Dunlap C."/>
        </authorList>
    </citation>
    <scope>NUCLEOTIDE SEQUENCE [LARGE SCALE GENOMIC DNA]</scope>
    <source>
        <strain evidence="2 3">NRRL B-41282</strain>
    </source>
</reference>
<dbReference type="RefSeq" id="WP_076762346.1">
    <property type="nucleotide sequence ID" value="NZ_CP133085.1"/>
</dbReference>
<dbReference type="GeneID" id="92789362"/>
<dbReference type="PANTHER" id="PTHR33797:SF2">
    <property type="entry name" value="ORGANIC HYDROPEROXIDE RESISTANCE PROTEIN-LIKE"/>
    <property type="match status" value="1"/>
</dbReference>
<dbReference type="EMBL" id="MTJL01000002">
    <property type="protein sequence ID" value="OMI09852.1"/>
    <property type="molecule type" value="Genomic_DNA"/>
</dbReference>
<protein>
    <submittedName>
        <fullName evidence="2">Organic hydroperoxide resistance protein OhrA</fullName>
    </submittedName>
</protein>
<name>A0A1R1RQD7_9BACI</name>
<gene>
    <name evidence="2" type="ORF">BW143_01015</name>
</gene>
<evidence type="ECO:0000313" key="2">
    <source>
        <dbReference type="EMBL" id="OMI09852.1"/>
    </source>
</evidence>
<accession>A0A1R1RQD7</accession>
<dbReference type="SUPFAM" id="SSF82784">
    <property type="entry name" value="OsmC-like"/>
    <property type="match status" value="1"/>
</dbReference>
<keyword evidence="3" id="KW-1185">Reference proteome</keyword>
<dbReference type="NCBIfam" id="TIGR03561">
    <property type="entry name" value="organ_hyd_perox"/>
    <property type="match status" value="1"/>
</dbReference>